<gene>
    <name evidence="1" type="ORF">KI387_031680</name>
</gene>
<dbReference type="AlphaFoldDB" id="A0AA38BTL0"/>
<protein>
    <submittedName>
        <fullName evidence="1">Uncharacterized protein</fullName>
    </submittedName>
</protein>
<dbReference type="EMBL" id="JAHRHJ020003813">
    <property type="protein sequence ID" value="KAH9287563.1"/>
    <property type="molecule type" value="Genomic_DNA"/>
</dbReference>
<sequence length="77" mass="9292">NKIRVTPQLISHFTCLICEGNNLEDDLSDKEEIWETINEYAYKKGSWYYNISNIKEPVMKMVVYWVTKLNCQKRWTQ</sequence>
<name>A0AA38BTL0_TAXCH</name>
<dbReference type="Proteomes" id="UP000824469">
    <property type="component" value="Unassembled WGS sequence"/>
</dbReference>
<reference evidence="1 2" key="1">
    <citation type="journal article" date="2021" name="Nat. Plants">
        <title>The Taxus genome provides insights into paclitaxel biosynthesis.</title>
        <authorList>
            <person name="Xiong X."/>
            <person name="Gou J."/>
            <person name="Liao Q."/>
            <person name="Li Y."/>
            <person name="Zhou Q."/>
            <person name="Bi G."/>
            <person name="Li C."/>
            <person name="Du R."/>
            <person name="Wang X."/>
            <person name="Sun T."/>
            <person name="Guo L."/>
            <person name="Liang H."/>
            <person name="Lu P."/>
            <person name="Wu Y."/>
            <person name="Zhang Z."/>
            <person name="Ro D.K."/>
            <person name="Shang Y."/>
            <person name="Huang S."/>
            <person name="Yan J."/>
        </authorList>
    </citation>
    <scope>NUCLEOTIDE SEQUENCE [LARGE SCALE GENOMIC DNA]</scope>
    <source>
        <strain evidence="1">Ta-2019</strain>
    </source>
</reference>
<feature type="non-terminal residue" evidence="1">
    <location>
        <position position="77"/>
    </location>
</feature>
<proteinExistence type="predicted"/>
<accession>A0AA38BTL0</accession>
<evidence type="ECO:0000313" key="2">
    <source>
        <dbReference type="Proteomes" id="UP000824469"/>
    </source>
</evidence>
<comment type="caution">
    <text evidence="1">The sequence shown here is derived from an EMBL/GenBank/DDBJ whole genome shotgun (WGS) entry which is preliminary data.</text>
</comment>
<evidence type="ECO:0000313" key="1">
    <source>
        <dbReference type="EMBL" id="KAH9287563.1"/>
    </source>
</evidence>
<keyword evidence="2" id="KW-1185">Reference proteome</keyword>
<feature type="non-terminal residue" evidence="1">
    <location>
        <position position="1"/>
    </location>
</feature>
<organism evidence="1 2">
    <name type="scientific">Taxus chinensis</name>
    <name type="common">Chinese yew</name>
    <name type="synonym">Taxus wallichiana var. chinensis</name>
    <dbReference type="NCBI Taxonomy" id="29808"/>
    <lineage>
        <taxon>Eukaryota</taxon>
        <taxon>Viridiplantae</taxon>
        <taxon>Streptophyta</taxon>
        <taxon>Embryophyta</taxon>
        <taxon>Tracheophyta</taxon>
        <taxon>Spermatophyta</taxon>
        <taxon>Pinopsida</taxon>
        <taxon>Pinidae</taxon>
        <taxon>Conifers II</taxon>
        <taxon>Cupressales</taxon>
        <taxon>Taxaceae</taxon>
        <taxon>Taxus</taxon>
    </lineage>
</organism>